<gene>
    <name evidence="1" type="ORF">AKL17_4637</name>
</gene>
<proteinExistence type="predicted"/>
<organism evidence="1 2">
    <name type="scientific">Frigidibacter mobilis</name>
    <dbReference type="NCBI Taxonomy" id="1335048"/>
    <lineage>
        <taxon>Bacteria</taxon>
        <taxon>Pseudomonadati</taxon>
        <taxon>Pseudomonadota</taxon>
        <taxon>Alphaproteobacteria</taxon>
        <taxon>Rhodobacterales</taxon>
        <taxon>Paracoccaceae</taxon>
        <taxon>Frigidibacter</taxon>
    </lineage>
</organism>
<dbReference type="AlphaFoldDB" id="A0A159Z8K4"/>
<dbReference type="GO" id="GO:0019867">
    <property type="term" value="C:outer membrane"/>
    <property type="evidence" value="ECO:0007669"/>
    <property type="project" value="InterPro"/>
</dbReference>
<dbReference type="PATRIC" id="fig|1335048.3.peg.4813"/>
<dbReference type="GO" id="GO:0043165">
    <property type="term" value="P:Gram-negative-bacterium-type cell outer membrane assembly"/>
    <property type="evidence" value="ECO:0007669"/>
    <property type="project" value="InterPro"/>
</dbReference>
<dbReference type="STRING" id="1335048.AKL17_4637"/>
<protein>
    <submittedName>
        <fullName evidence="1">Secreted periplasmic protein</fullName>
    </submittedName>
</protein>
<evidence type="ECO:0000313" key="2">
    <source>
        <dbReference type="Proteomes" id="UP000076128"/>
    </source>
</evidence>
<dbReference type="Gene3D" id="3.30.160.150">
    <property type="entry name" value="Lipoprotein like domain"/>
    <property type="match status" value="1"/>
</dbReference>
<keyword evidence="2" id="KW-1185">Reference proteome</keyword>
<dbReference type="EMBL" id="CP012661">
    <property type="protein sequence ID" value="AMY71847.1"/>
    <property type="molecule type" value="Genomic_DNA"/>
</dbReference>
<evidence type="ECO:0000313" key="1">
    <source>
        <dbReference type="EMBL" id="AMY71847.1"/>
    </source>
</evidence>
<accession>A0A159Z8K4</accession>
<dbReference type="RefSeq" id="WP_066817594.1">
    <property type="nucleotide sequence ID" value="NZ_CP012661.1"/>
</dbReference>
<dbReference type="Proteomes" id="UP000076128">
    <property type="component" value="Chromosome"/>
</dbReference>
<dbReference type="InterPro" id="IPR007485">
    <property type="entry name" value="LPS_assembly_LptE"/>
</dbReference>
<dbReference type="KEGG" id="daa:AKL17_4637"/>
<dbReference type="OrthoDB" id="7629596at2"/>
<reference evidence="1 2" key="1">
    <citation type="submission" date="2015-09" db="EMBL/GenBank/DDBJ databases">
        <title>Complete genome sequence of Defluviimonas alba cai42t isolated from an oilfield in Xinjiang.</title>
        <authorList>
            <person name="Geng S."/>
            <person name="Pan X."/>
            <person name="Wu X."/>
        </authorList>
    </citation>
    <scope>NUCLEOTIDE SEQUENCE [LARGE SCALE GENOMIC DNA]</scope>
    <source>
        <strain evidence="2">cai42</strain>
    </source>
</reference>
<sequence length="169" mass="17948">MSSSDPSSGRRAFLALLAPALLAACGFAPVYGSGGPAQELLNRVRIDDPTDKNAFDLVERLEERLGRPQNVAFRLSYGITTRSKGLGITPDNSTTRYNIDGTATYLLRDAASGTPLAQGDVTTFVSYSASGSTVATVTAEQNAHERLMRLLADQIVNELIASSAGWNVP</sequence>
<name>A0A159Z8K4_9RHOB</name>
<dbReference type="Pfam" id="PF04390">
    <property type="entry name" value="LptE"/>
    <property type="match status" value="1"/>
</dbReference>